<dbReference type="PROSITE" id="PS01058">
    <property type="entry name" value="SAICAR_SYNTHETASE_2"/>
    <property type="match status" value="1"/>
</dbReference>
<evidence type="ECO:0000256" key="4">
    <source>
        <dbReference type="ARBA" id="ARBA00016460"/>
    </source>
</evidence>
<dbReference type="InterPro" id="IPR018236">
    <property type="entry name" value="SAICAR_synthetase_CS"/>
</dbReference>
<dbReference type="SUPFAM" id="SSF56104">
    <property type="entry name" value="SAICAR synthase-like"/>
    <property type="match status" value="1"/>
</dbReference>
<evidence type="ECO:0000256" key="6">
    <source>
        <dbReference type="ARBA" id="ARBA00022741"/>
    </source>
</evidence>
<reference evidence="13 14" key="1">
    <citation type="submission" date="2017-05" db="EMBL/GenBank/DDBJ databases">
        <title>Vagococcus spp. assemblies.</title>
        <authorList>
            <person name="Gulvik C.A."/>
        </authorList>
    </citation>
    <scope>NUCLEOTIDE SEQUENCE [LARGE SCALE GENOMIC DNA]</scope>
    <source>
        <strain evidence="13 14">SS1995</strain>
    </source>
</reference>
<dbReference type="Pfam" id="PF01259">
    <property type="entry name" value="SAICAR_synt"/>
    <property type="match status" value="1"/>
</dbReference>
<proteinExistence type="inferred from homology"/>
<keyword evidence="14" id="KW-1185">Reference proteome</keyword>
<sequence>MLYEGKAKNVHSTKKGNELRLEYLDQATALNGKRKDKVVGKGSLNNKITSNIFSFLSKNNINHHWIEQLSENEQLVKKVEIIPLEVVLRNIATGSFVKRLGVEEGLELTTPIIEFYYKNDDLDDPFVNSDHIEFLKIATNEEILFLREETLKINKLLQELFLSINITLVDFKLEFGKDCDGTIILSDEITPDTCRLWDKETRESLDKDIYRKDLGEIVPIYTEILKRLKKRGE</sequence>
<dbReference type="GO" id="GO:0005524">
    <property type="term" value="F:ATP binding"/>
    <property type="evidence" value="ECO:0007669"/>
    <property type="project" value="UniProtKB-KW"/>
</dbReference>
<dbReference type="InterPro" id="IPR028923">
    <property type="entry name" value="SAICAR_synt/ADE2_N"/>
</dbReference>
<dbReference type="InterPro" id="IPR001636">
    <property type="entry name" value="SAICAR_synth"/>
</dbReference>
<dbReference type="AlphaFoldDB" id="A0A429ZXF3"/>
<dbReference type="Proteomes" id="UP000287857">
    <property type="component" value="Unassembled WGS sequence"/>
</dbReference>
<dbReference type="EC" id="6.3.2.6" evidence="3 11"/>
<dbReference type="Gene3D" id="3.30.200.20">
    <property type="entry name" value="Phosphorylase Kinase, domain 1"/>
    <property type="match status" value="1"/>
</dbReference>
<protein>
    <recommendedName>
        <fullName evidence="4 11">Phosphoribosylaminoimidazole-succinocarboxamide synthase</fullName>
        <ecNumber evidence="3 11">6.3.2.6</ecNumber>
    </recommendedName>
    <alternativeName>
        <fullName evidence="9 11">SAICAR synthetase</fullName>
    </alternativeName>
</protein>
<dbReference type="GO" id="GO:0004639">
    <property type="term" value="F:phosphoribosylaminoimidazolesuccinocarboxamide synthase activity"/>
    <property type="evidence" value="ECO:0007669"/>
    <property type="project" value="UniProtKB-UniRule"/>
</dbReference>
<dbReference type="CDD" id="cd01415">
    <property type="entry name" value="SAICAR_synt_PurC"/>
    <property type="match status" value="1"/>
</dbReference>
<evidence type="ECO:0000256" key="2">
    <source>
        <dbReference type="ARBA" id="ARBA00010190"/>
    </source>
</evidence>
<comment type="pathway">
    <text evidence="1 11">Purine metabolism; IMP biosynthesis via de novo pathway; 5-amino-1-(5-phospho-D-ribosyl)imidazole-4-carboxamide from 5-amino-1-(5-phospho-D-ribosyl)imidazole-4-carboxylate: step 1/2.</text>
</comment>
<organism evidence="13 14">
    <name type="scientific">Vagococcus vulneris</name>
    <dbReference type="NCBI Taxonomy" id="1977869"/>
    <lineage>
        <taxon>Bacteria</taxon>
        <taxon>Bacillati</taxon>
        <taxon>Bacillota</taxon>
        <taxon>Bacilli</taxon>
        <taxon>Lactobacillales</taxon>
        <taxon>Enterococcaceae</taxon>
        <taxon>Vagococcus</taxon>
    </lineage>
</organism>
<dbReference type="InterPro" id="IPR050089">
    <property type="entry name" value="SAICAR_synthetase"/>
</dbReference>
<dbReference type="UniPathway" id="UPA00074">
    <property type="reaction ID" value="UER00131"/>
</dbReference>
<comment type="similarity">
    <text evidence="2 11">Belongs to the SAICAR synthetase family.</text>
</comment>
<evidence type="ECO:0000259" key="12">
    <source>
        <dbReference type="Pfam" id="PF01259"/>
    </source>
</evidence>
<comment type="catalytic activity">
    <reaction evidence="10 11">
        <text>5-amino-1-(5-phospho-D-ribosyl)imidazole-4-carboxylate + L-aspartate + ATP = (2S)-2-[5-amino-1-(5-phospho-beta-D-ribosyl)imidazole-4-carboxamido]succinate + ADP + phosphate + 2 H(+)</text>
        <dbReference type="Rhea" id="RHEA:22628"/>
        <dbReference type="ChEBI" id="CHEBI:15378"/>
        <dbReference type="ChEBI" id="CHEBI:29991"/>
        <dbReference type="ChEBI" id="CHEBI:30616"/>
        <dbReference type="ChEBI" id="CHEBI:43474"/>
        <dbReference type="ChEBI" id="CHEBI:58443"/>
        <dbReference type="ChEBI" id="CHEBI:77657"/>
        <dbReference type="ChEBI" id="CHEBI:456216"/>
        <dbReference type="EC" id="6.3.2.6"/>
    </reaction>
</comment>
<evidence type="ECO:0000256" key="3">
    <source>
        <dbReference type="ARBA" id="ARBA00012217"/>
    </source>
</evidence>
<dbReference type="GO" id="GO:0006189">
    <property type="term" value="P:'de novo' IMP biosynthetic process"/>
    <property type="evidence" value="ECO:0007669"/>
    <property type="project" value="UniProtKB-UniRule"/>
</dbReference>
<accession>A0A429ZXF3</accession>
<gene>
    <name evidence="11" type="primary">purC</name>
    <name evidence="13" type="ORF">CBF37_07865</name>
</gene>
<dbReference type="GO" id="GO:0009236">
    <property type="term" value="P:cobalamin biosynthetic process"/>
    <property type="evidence" value="ECO:0007669"/>
    <property type="project" value="InterPro"/>
</dbReference>
<dbReference type="NCBIfam" id="TIGR00081">
    <property type="entry name" value="purC"/>
    <property type="match status" value="1"/>
</dbReference>
<feature type="domain" description="SAICAR synthetase/ADE2 N-terminal" evidence="12">
    <location>
        <begin position="2"/>
        <end position="227"/>
    </location>
</feature>
<evidence type="ECO:0000256" key="8">
    <source>
        <dbReference type="ARBA" id="ARBA00022840"/>
    </source>
</evidence>
<name>A0A429ZXF3_9ENTE</name>
<dbReference type="FunFam" id="3.30.470.20:FF:000006">
    <property type="entry name" value="Phosphoribosylaminoimidazole-succinocarboxamide synthase"/>
    <property type="match status" value="1"/>
</dbReference>
<dbReference type="InterPro" id="IPR033934">
    <property type="entry name" value="SAICAR_synt_PurC"/>
</dbReference>
<dbReference type="PROSITE" id="PS01057">
    <property type="entry name" value="SAICAR_SYNTHETASE_1"/>
    <property type="match status" value="1"/>
</dbReference>
<evidence type="ECO:0000256" key="1">
    <source>
        <dbReference type="ARBA" id="ARBA00004672"/>
    </source>
</evidence>
<evidence type="ECO:0000256" key="10">
    <source>
        <dbReference type="ARBA" id="ARBA00048475"/>
    </source>
</evidence>
<evidence type="ECO:0000313" key="13">
    <source>
        <dbReference type="EMBL" id="RST98450.1"/>
    </source>
</evidence>
<evidence type="ECO:0000256" key="9">
    <source>
        <dbReference type="ARBA" id="ARBA00030409"/>
    </source>
</evidence>
<keyword evidence="8 11" id="KW-0067">ATP-binding</keyword>
<dbReference type="Gene3D" id="3.30.470.20">
    <property type="entry name" value="ATP-grasp fold, B domain"/>
    <property type="match status" value="1"/>
</dbReference>
<dbReference type="PANTHER" id="PTHR43599">
    <property type="entry name" value="MULTIFUNCTIONAL PROTEIN ADE2"/>
    <property type="match status" value="1"/>
</dbReference>
<evidence type="ECO:0000256" key="7">
    <source>
        <dbReference type="ARBA" id="ARBA00022755"/>
    </source>
</evidence>
<evidence type="ECO:0000256" key="5">
    <source>
        <dbReference type="ARBA" id="ARBA00022598"/>
    </source>
</evidence>
<dbReference type="HAMAP" id="MF_00137">
    <property type="entry name" value="SAICAR_synth"/>
    <property type="match status" value="1"/>
</dbReference>
<keyword evidence="7 11" id="KW-0658">Purine biosynthesis</keyword>
<dbReference type="PANTHER" id="PTHR43599:SF3">
    <property type="entry name" value="SI:DKEY-6E2.2"/>
    <property type="match status" value="1"/>
</dbReference>
<evidence type="ECO:0000313" key="14">
    <source>
        <dbReference type="Proteomes" id="UP000287857"/>
    </source>
</evidence>
<dbReference type="OrthoDB" id="9801549at2"/>
<evidence type="ECO:0000256" key="11">
    <source>
        <dbReference type="HAMAP-Rule" id="MF_00137"/>
    </source>
</evidence>
<keyword evidence="6 11" id="KW-0547">Nucleotide-binding</keyword>
<keyword evidence="5 11" id="KW-0436">Ligase</keyword>
<comment type="caution">
    <text evidence="13">The sequence shown here is derived from an EMBL/GenBank/DDBJ whole genome shotgun (WGS) entry which is preliminary data.</text>
</comment>
<dbReference type="EMBL" id="NGJS01000010">
    <property type="protein sequence ID" value="RST98450.1"/>
    <property type="molecule type" value="Genomic_DNA"/>
</dbReference>